<evidence type="ECO:0000259" key="2">
    <source>
        <dbReference type="Pfam" id="PF18443"/>
    </source>
</evidence>
<name>A0A448SW50_SERRU</name>
<dbReference type="InterPro" id="IPR040761">
    <property type="entry name" value="Tli4_N"/>
</dbReference>
<evidence type="ECO:0000313" key="4">
    <source>
        <dbReference type="Proteomes" id="UP000281904"/>
    </source>
</evidence>
<dbReference type="Pfam" id="PF18426">
    <property type="entry name" value="Tli4_C"/>
    <property type="match status" value="1"/>
</dbReference>
<dbReference type="AlphaFoldDB" id="A0A448SW50"/>
<reference evidence="3 4" key="1">
    <citation type="submission" date="2018-12" db="EMBL/GenBank/DDBJ databases">
        <authorList>
            <consortium name="Pathogen Informatics"/>
        </authorList>
    </citation>
    <scope>NUCLEOTIDE SEQUENCE [LARGE SCALE GENOMIC DNA]</scope>
    <source>
        <strain evidence="3 4">NCTC10036</strain>
    </source>
</reference>
<protein>
    <recommendedName>
        <fullName evidence="5">Tle cognate immunity protein 4 C-terminal domain-containing protein</fullName>
    </recommendedName>
</protein>
<dbReference type="EMBL" id="LR134493">
    <property type="protein sequence ID" value="VEI72000.1"/>
    <property type="molecule type" value="Genomic_DNA"/>
</dbReference>
<feature type="domain" description="Tle cognate immunity protein 4 C-terminal" evidence="1">
    <location>
        <begin position="166"/>
        <end position="320"/>
    </location>
</feature>
<gene>
    <name evidence="3" type="ORF">NCTC10036_04544</name>
</gene>
<proteinExistence type="predicted"/>
<evidence type="ECO:0000259" key="1">
    <source>
        <dbReference type="Pfam" id="PF18426"/>
    </source>
</evidence>
<evidence type="ECO:0000313" key="3">
    <source>
        <dbReference type="EMBL" id="VEI72000.1"/>
    </source>
</evidence>
<dbReference type="Proteomes" id="UP000281904">
    <property type="component" value="Chromosome"/>
</dbReference>
<accession>A0A448SW50</accession>
<sequence>MKTFIQGVSTRCVGRYLIDMPGSFSVEEGNILAFVNDTPIKTKRIYRPAFEQKLRLREEKLRSEKTVNPQDMPYLKQIYPLPEGMEGVIFERNRSISLPDSSRVLEAHFYIDGVAVEVELRARNGLSSRYDDERKNIPEIYGNTVPEKIAELTRLLKRISGRKDTEIPHQAGFCLPDIFIADGRGEDKESIDLGYTSPEYPELTFDFLTDNFNKSDTLMLERSVEMERDIKKLKGRTIQKGKRELNDIYTEEWLVAGKTDSDEKILRFVLHANEKKSGSETPWMYISFLQRGFSGSNQLSENEAVSVWEQITGTLRIRPGAFGK</sequence>
<dbReference type="RefSeq" id="WP_126533241.1">
    <property type="nucleotide sequence ID" value="NZ_LR134493.1"/>
</dbReference>
<organism evidence="3 4">
    <name type="scientific">Serratia rubidaea</name>
    <name type="common">Serratia marinorubra</name>
    <dbReference type="NCBI Taxonomy" id="61652"/>
    <lineage>
        <taxon>Bacteria</taxon>
        <taxon>Pseudomonadati</taxon>
        <taxon>Pseudomonadota</taxon>
        <taxon>Gammaproteobacteria</taxon>
        <taxon>Enterobacterales</taxon>
        <taxon>Yersiniaceae</taxon>
        <taxon>Serratia</taxon>
    </lineage>
</organism>
<evidence type="ECO:0008006" key="5">
    <source>
        <dbReference type="Google" id="ProtNLM"/>
    </source>
</evidence>
<dbReference type="InterPro" id="IPR041290">
    <property type="entry name" value="Tli4_C"/>
</dbReference>
<feature type="domain" description="Tle cognate immunity protein 4 N-terminal" evidence="2">
    <location>
        <begin position="10"/>
        <end position="162"/>
    </location>
</feature>
<dbReference type="Pfam" id="PF18443">
    <property type="entry name" value="Tli4_N"/>
    <property type="match status" value="1"/>
</dbReference>